<dbReference type="GO" id="GO:0000978">
    <property type="term" value="F:RNA polymerase II cis-regulatory region sequence-specific DNA binding"/>
    <property type="evidence" value="ECO:0007669"/>
    <property type="project" value="TreeGrafter"/>
</dbReference>
<keyword evidence="2" id="KW-0539">Nucleus</keyword>
<evidence type="ECO:0000256" key="1">
    <source>
        <dbReference type="ARBA" id="ARBA00004123"/>
    </source>
</evidence>
<evidence type="ECO:0000256" key="2">
    <source>
        <dbReference type="ARBA" id="ARBA00023242"/>
    </source>
</evidence>
<gene>
    <name evidence="4" type="ORF">FD754_011816</name>
</gene>
<dbReference type="GO" id="GO:0005634">
    <property type="term" value="C:nucleus"/>
    <property type="evidence" value="ECO:0007669"/>
    <property type="project" value="UniProtKB-SubCell"/>
</dbReference>
<dbReference type="PANTHER" id="PTHR10816">
    <property type="entry name" value="MYELIN TRANSCRIPTION FACTOR 1-RELATED"/>
    <property type="match status" value="1"/>
</dbReference>
<dbReference type="EMBL" id="VCEA01000002">
    <property type="protein sequence ID" value="KAB0346959.1"/>
    <property type="molecule type" value="Genomic_DNA"/>
</dbReference>
<evidence type="ECO:0008006" key="6">
    <source>
        <dbReference type="Google" id="ProtNLM"/>
    </source>
</evidence>
<accession>A0A5N3VCF8</accession>
<dbReference type="GO" id="GO:0000981">
    <property type="term" value="F:DNA-binding transcription factor activity, RNA polymerase II-specific"/>
    <property type="evidence" value="ECO:0007669"/>
    <property type="project" value="TreeGrafter"/>
</dbReference>
<sequence length="147" mass="16781">FSSCPQSFPALGSFQISQLFTSGDQRTGDSDSQIKQYFKTSLCSIRFSLRRRCITTMESSLKTIEEENKVIEQQNESLLHELANLSQSLIHSLANIQLPHMDPINEQNFDAYVTTLTDMYTNQDRYQSPENKALLENIKQAVRGIQV</sequence>
<evidence type="ECO:0000313" key="5">
    <source>
        <dbReference type="Proteomes" id="UP000326458"/>
    </source>
</evidence>
<comment type="subcellular location">
    <subcellularLocation>
        <location evidence="1">Nucleus</location>
    </subcellularLocation>
</comment>
<keyword evidence="5" id="KW-1185">Reference proteome</keyword>
<feature type="non-terminal residue" evidence="4">
    <location>
        <position position="1"/>
    </location>
</feature>
<comment type="caution">
    <text evidence="4">The sequence shown here is derived from an EMBL/GenBank/DDBJ whole genome shotgun (WGS) entry which is preliminary data.</text>
</comment>
<dbReference type="AlphaFoldDB" id="A0A5N3VCF8"/>
<protein>
    <recommendedName>
        <fullName evidence="6">MYT1L protein</fullName>
    </recommendedName>
</protein>
<dbReference type="PANTHER" id="PTHR10816:SF11">
    <property type="entry name" value="MYELIN TRANSCRIPTION FACTOR 1-LIKE PROTEIN"/>
    <property type="match status" value="1"/>
</dbReference>
<evidence type="ECO:0000313" key="4">
    <source>
        <dbReference type="EMBL" id="KAB0346959.1"/>
    </source>
</evidence>
<organism evidence="4 5">
    <name type="scientific">Muntiacus muntjak</name>
    <name type="common">Barking deer</name>
    <name type="synonym">Indian muntjac</name>
    <dbReference type="NCBI Taxonomy" id="9888"/>
    <lineage>
        <taxon>Eukaryota</taxon>
        <taxon>Metazoa</taxon>
        <taxon>Chordata</taxon>
        <taxon>Craniata</taxon>
        <taxon>Vertebrata</taxon>
        <taxon>Euteleostomi</taxon>
        <taxon>Mammalia</taxon>
        <taxon>Eutheria</taxon>
        <taxon>Laurasiatheria</taxon>
        <taxon>Artiodactyla</taxon>
        <taxon>Ruminantia</taxon>
        <taxon>Pecora</taxon>
        <taxon>Cervidae</taxon>
        <taxon>Muntiacinae</taxon>
        <taxon>Muntiacus</taxon>
    </lineage>
</organism>
<dbReference type="Proteomes" id="UP000326458">
    <property type="component" value="Unassembled WGS sequence"/>
</dbReference>
<proteinExistence type="predicted"/>
<name>A0A5N3VCF8_MUNMU</name>
<keyword evidence="3" id="KW-0175">Coiled coil</keyword>
<feature type="coiled-coil region" evidence="3">
    <location>
        <begin position="54"/>
        <end position="88"/>
    </location>
</feature>
<evidence type="ECO:0000256" key="3">
    <source>
        <dbReference type="SAM" id="Coils"/>
    </source>
</evidence>
<reference evidence="4 5" key="1">
    <citation type="submission" date="2019-06" db="EMBL/GenBank/DDBJ databases">
        <title>Discovery of a novel chromosome fission-fusion reversal in muntjac.</title>
        <authorList>
            <person name="Mudd A.B."/>
            <person name="Bredeson J.V."/>
            <person name="Baum R."/>
            <person name="Hockemeyer D."/>
            <person name="Rokhsar D.S."/>
        </authorList>
    </citation>
    <scope>NUCLEOTIDE SEQUENCE [LARGE SCALE GENOMIC DNA]</scope>
    <source>
        <strain evidence="4">UTSW_UCB_Mm</strain>
        <tissue evidence="4">Fibroblast cell line</tissue>
    </source>
</reference>